<evidence type="ECO:0000313" key="4">
    <source>
        <dbReference type="Proteomes" id="UP000266975"/>
    </source>
</evidence>
<accession>A0A3M8K4W1</accession>
<dbReference type="AlphaFoldDB" id="A0A3M8K4W1"/>
<sequence length="490" mass="51266">MRRAFGLVAASFLVVTGVVAVGSPASAQEATDEEVCVAFNPFDYPGDDNGFTVVGTGDVTLGNSELEGSVAAFGSIQSGLSSYPVVHYKAGNDQYEVPIIDGKPVRILADHFIGTNSFDISNAGSPSGNVHAQNAGAKLVDVDGFTYLARSATDDDPGYLRANNGEGDLEQGNLELKAWVPDDSGNLKTDENSVGDYFNGDNLLSGHQESVNDDLDSFFASEPGSGTANVPTLNVGTNSTTITDLQLDGSGKPNVIELPIGYKADSSGNSIDQNFDIDLVGASASDLKNNPLIIRFPASTERVGNINFTVNGSTDHTLSHGILFDFSNLDGDITYGDVADGAVWAPGKNLDVVGSTSLNGQWFANDIDTSGSSGELHHYDFGGGGDCRDVGSFSLKKVVEGLQDGDELPEGKEFNVTATWTDGAEEFALTAGEVAESDYDLPVGTVVSFEETGDSSIEGYALEGGVFSPESVTIVKDETTAVTLTNTYTK</sequence>
<comment type="caution">
    <text evidence="3">The sequence shown here is derived from an EMBL/GenBank/DDBJ whole genome shotgun (WGS) entry which is preliminary data.</text>
</comment>
<feature type="domain" description="DUF5979" evidence="2">
    <location>
        <begin position="393"/>
        <end position="489"/>
    </location>
</feature>
<evidence type="ECO:0000256" key="1">
    <source>
        <dbReference type="SAM" id="SignalP"/>
    </source>
</evidence>
<feature type="signal peptide" evidence="1">
    <location>
        <begin position="1"/>
        <end position="27"/>
    </location>
</feature>
<gene>
    <name evidence="3" type="ORF">C5L39_10445</name>
</gene>
<organism evidence="3 4">
    <name type="scientific">Corynebacterium alimapuense</name>
    <dbReference type="NCBI Taxonomy" id="1576874"/>
    <lineage>
        <taxon>Bacteria</taxon>
        <taxon>Bacillati</taxon>
        <taxon>Actinomycetota</taxon>
        <taxon>Actinomycetes</taxon>
        <taxon>Mycobacteriales</taxon>
        <taxon>Corynebacteriaceae</taxon>
        <taxon>Corynebacterium</taxon>
    </lineage>
</organism>
<name>A0A3M8K4W1_9CORY</name>
<protein>
    <recommendedName>
        <fullName evidence="2">DUF5979 domain-containing protein</fullName>
    </recommendedName>
</protein>
<reference evidence="3 4" key="1">
    <citation type="submission" date="2018-02" db="EMBL/GenBank/DDBJ databases">
        <title>Corynebacterium alimpuense sp. nov., a marine obligate actinomycete isolated from sediments of Valparaiso bay, Chile.</title>
        <authorList>
            <person name="Claverias F."/>
            <person name="Gonzales-Siles L."/>
            <person name="Salva-Serra F."/>
            <person name="Inganaes E."/>
            <person name="Molin K."/>
            <person name="Cumsille A."/>
            <person name="Undabarrena A."/>
            <person name="Couve E."/>
            <person name="Moore E.R.B."/>
            <person name="Gomila M."/>
            <person name="Camara B."/>
        </authorList>
    </citation>
    <scope>NUCLEOTIDE SEQUENCE [LARGE SCALE GENOMIC DNA]</scope>
    <source>
        <strain evidence="3 4">CCUG 69366</strain>
    </source>
</reference>
<dbReference type="InterPro" id="IPR046022">
    <property type="entry name" value="DUF5979"/>
</dbReference>
<dbReference type="EMBL" id="PTJO01000006">
    <property type="protein sequence ID" value="RNE48263.1"/>
    <property type="molecule type" value="Genomic_DNA"/>
</dbReference>
<dbReference type="Proteomes" id="UP000266975">
    <property type="component" value="Unassembled WGS sequence"/>
</dbReference>
<dbReference type="Pfam" id="PF19407">
    <property type="entry name" value="DUF5979"/>
    <property type="match status" value="1"/>
</dbReference>
<keyword evidence="4" id="KW-1185">Reference proteome</keyword>
<evidence type="ECO:0000313" key="3">
    <source>
        <dbReference type="EMBL" id="RNE48263.1"/>
    </source>
</evidence>
<evidence type="ECO:0000259" key="2">
    <source>
        <dbReference type="Pfam" id="PF19407"/>
    </source>
</evidence>
<keyword evidence="1" id="KW-0732">Signal</keyword>
<proteinExistence type="predicted"/>
<feature type="chain" id="PRO_5017999483" description="DUF5979 domain-containing protein" evidence="1">
    <location>
        <begin position="28"/>
        <end position="490"/>
    </location>
</feature>
<feature type="non-terminal residue" evidence="3">
    <location>
        <position position="490"/>
    </location>
</feature>